<dbReference type="InterPro" id="IPR002196">
    <property type="entry name" value="Glyco_hydro_24"/>
</dbReference>
<keyword evidence="2 3" id="KW-0081">Bacteriolytic enzyme</keyword>
<dbReference type="Pfam" id="PF00959">
    <property type="entry name" value="Phage_lysozyme"/>
    <property type="match status" value="1"/>
</dbReference>
<dbReference type="SUPFAM" id="SSF53955">
    <property type="entry name" value="Lysozyme-like"/>
    <property type="match status" value="1"/>
</dbReference>
<accession>A0ABW9DA94</accession>
<comment type="catalytic activity">
    <reaction evidence="3">
        <text>Hydrolysis of (1-&gt;4)-beta-linkages between N-acetylmuramic acid and N-acetyl-D-glucosamine residues in a peptidoglycan and between N-acetyl-D-glucosamine residues in chitodextrins.</text>
        <dbReference type="EC" id="3.2.1.17"/>
    </reaction>
</comment>
<evidence type="ECO:0000256" key="3">
    <source>
        <dbReference type="RuleBase" id="RU003788"/>
    </source>
</evidence>
<proteinExistence type="inferred from homology"/>
<comment type="similarity">
    <text evidence="3">Belongs to the glycosyl hydrolase 24 family.</text>
</comment>
<protein>
    <recommendedName>
        <fullName evidence="3">Lysozyme</fullName>
        <ecNumber evidence="3">3.2.1.17</ecNumber>
    </recommendedName>
</protein>
<gene>
    <name evidence="4" type="ORF">PQQ68_20030</name>
</gene>
<dbReference type="PANTHER" id="PTHR37406:SF1">
    <property type="entry name" value="T4-TYPE LYSOZYME 1-RELATED"/>
    <property type="match status" value="1"/>
</dbReference>
<dbReference type="InterPro" id="IPR023347">
    <property type="entry name" value="Lysozyme_dom_sf"/>
</dbReference>
<dbReference type="EMBL" id="JAQQBZ010000014">
    <property type="protein sequence ID" value="MFM0595315.1"/>
    <property type="molecule type" value="Genomic_DNA"/>
</dbReference>
<dbReference type="InterPro" id="IPR052619">
    <property type="entry name" value="Phage_lysozyme-like"/>
</dbReference>
<evidence type="ECO:0000313" key="4">
    <source>
        <dbReference type="EMBL" id="MFM0595315.1"/>
    </source>
</evidence>
<dbReference type="Gene3D" id="1.10.530.40">
    <property type="match status" value="1"/>
</dbReference>
<evidence type="ECO:0000256" key="2">
    <source>
        <dbReference type="ARBA" id="ARBA00022638"/>
    </source>
</evidence>
<dbReference type="InterPro" id="IPR023346">
    <property type="entry name" value="Lysozyme-like_dom_sf"/>
</dbReference>
<evidence type="ECO:0000313" key="5">
    <source>
        <dbReference type="Proteomes" id="UP001629367"/>
    </source>
</evidence>
<dbReference type="GO" id="GO:0016787">
    <property type="term" value="F:hydrolase activity"/>
    <property type="evidence" value="ECO:0007669"/>
    <property type="project" value="UniProtKB-KW"/>
</dbReference>
<comment type="caution">
    <text evidence="4">The sequence shown here is derived from an EMBL/GenBank/DDBJ whole genome shotgun (WGS) entry which is preliminary data.</text>
</comment>
<dbReference type="RefSeq" id="WP_408214635.1">
    <property type="nucleotide sequence ID" value="NZ_JAQQBZ010000014.1"/>
</dbReference>
<sequence length="155" mass="17367">MDPSNELLLIGELRRDEGVRYVRYLDTKGIPTTGVGHNLQARGLPAGWTYPLNDGQVNQLLAEDLDVVYADLDRNLPWWRDLNYVRQRVMCNMCFNLGITKLLGFVNTLAATRQGRYVDAARGMLNSAWATQVGVGTVDNPGRALRLANMMRDGK</sequence>
<reference evidence="4 5" key="1">
    <citation type="journal article" date="2024" name="Chem. Sci.">
        <title>Discovery of megapolipeptins by genome mining of a Burkholderiales bacteria collection.</title>
        <authorList>
            <person name="Paulo B.S."/>
            <person name="Recchia M.J.J."/>
            <person name="Lee S."/>
            <person name="Fergusson C.H."/>
            <person name="Romanowski S.B."/>
            <person name="Hernandez A."/>
            <person name="Krull N."/>
            <person name="Liu D.Y."/>
            <person name="Cavanagh H."/>
            <person name="Bos A."/>
            <person name="Gray C.A."/>
            <person name="Murphy B.T."/>
            <person name="Linington R.G."/>
            <person name="Eustaquio A.S."/>
        </authorList>
    </citation>
    <scope>NUCLEOTIDE SEQUENCE [LARGE SCALE GENOMIC DNA]</scope>
    <source>
        <strain evidence="4 5">RL17-335-BIF-A</strain>
    </source>
</reference>
<keyword evidence="5" id="KW-1185">Reference proteome</keyword>
<keyword evidence="3" id="KW-0326">Glycosidase</keyword>
<dbReference type="EC" id="3.2.1.17" evidence="3"/>
<dbReference type="Proteomes" id="UP001629367">
    <property type="component" value="Unassembled WGS sequence"/>
</dbReference>
<dbReference type="PANTHER" id="PTHR37406">
    <property type="entry name" value="T4-TYPE LYSOZYME 1-RELATED"/>
    <property type="match status" value="1"/>
</dbReference>
<organism evidence="4 5">
    <name type="scientific">Paraburkholderia dilworthii</name>
    <dbReference type="NCBI Taxonomy" id="948106"/>
    <lineage>
        <taxon>Bacteria</taxon>
        <taxon>Pseudomonadati</taxon>
        <taxon>Pseudomonadota</taxon>
        <taxon>Betaproteobacteria</taxon>
        <taxon>Burkholderiales</taxon>
        <taxon>Burkholderiaceae</taxon>
        <taxon>Paraburkholderia</taxon>
    </lineage>
</organism>
<keyword evidence="1 3" id="KW-0929">Antimicrobial</keyword>
<name>A0ABW9DA94_9BURK</name>
<evidence type="ECO:0000256" key="1">
    <source>
        <dbReference type="ARBA" id="ARBA00022529"/>
    </source>
</evidence>
<keyword evidence="3 4" id="KW-0378">Hydrolase</keyword>